<reference evidence="1 2" key="1">
    <citation type="submission" date="2019-02" db="EMBL/GenBank/DDBJ databases">
        <title>Deep-cultivation of Planctomycetes and their phenomic and genomic characterization uncovers novel biology.</title>
        <authorList>
            <person name="Wiegand S."/>
            <person name="Jogler M."/>
            <person name="Boedeker C."/>
            <person name="Pinto D."/>
            <person name="Vollmers J."/>
            <person name="Rivas-Marin E."/>
            <person name="Kohn T."/>
            <person name="Peeters S.H."/>
            <person name="Heuer A."/>
            <person name="Rast P."/>
            <person name="Oberbeckmann S."/>
            <person name="Bunk B."/>
            <person name="Jeske O."/>
            <person name="Meyerdierks A."/>
            <person name="Storesund J.E."/>
            <person name="Kallscheuer N."/>
            <person name="Luecker S."/>
            <person name="Lage O.M."/>
            <person name="Pohl T."/>
            <person name="Merkel B.J."/>
            <person name="Hornburger P."/>
            <person name="Mueller R.-W."/>
            <person name="Bruemmer F."/>
            <person name="Labrenz M."/>
            <person name="Spormann A.M."/>
            <person name="Op den Camp H."/>
            <person name="Overmann J."/>
            <person name="Amann R."/>
            <person name="Jetten M.S.M."/>
            <person name="Mascher T."/>
            <person name="Medema M.H."/>
            <person name="Devos D.P."/>
            <person name="Kaster A.-K."/>
            <person name="Ovreas L."/>
            <person name="Rohde M."/>
            <person name="Galperin M.Y."/>
            <person name="Jogler C."/>
        </authorList>
    </citation>
    <scope>NUCLEOTIDE SEQUENCE [LARGE SCALE GENOMIC DNA]</scope>
    <source>
        <strain evidence="1 2">EC9</strain>
    </source>
</reference>
<dbReference type="NCBIfam" id="TIGR01683">
    <property type="entry name" value="thiS"/>
    <property type="match status" value="1"/>
</dbReference>
<sequence length="67" mass="7051">MIEVTVNGQAQKIEGPMSVAALLEIVEIPGPYLAVELNEDVVPREQHGDQQVAAGDRIEVVTLVGGG</sequence>
<dbReference type="Gene3D" id="3.10.20.30">
    <property type="match status" value="1"/>
</dbReference>
<protein>
    <submittedName>
        <fullName evidence="1">Sulfur carrier protein ThiS</fullName>
    </submittedName>
</protein>
<dbReference type="Proteomes" id="UP000319557">
    <property type="component" value="Chromosome"/>
</dbReference>
<dbReference type="InterPro" id="IPR003749">
    <property type="entry name" value="ThiS/MoaD-like"/>
</dbReference>
<dbReference type="CDD" id="cd00565">
    <property type="entry name" value="Ubl_ThiS"/>
    <property type="match status" value="1"/>
</dbReference>
<dbReference type="RefSeq" id="WP_145345315.1">
    <property type="nucleotide sequence ID" value="NZ_CP036261.1"/>
</dbReference>
<dbReference type="OrthoDB" id="9798559at2"/>
<dbReference type="InterPro" id="IPR012675">
    <property type="entry name" value="Beta-grasp_dom_sf"/>
</dbReference>
<dbReference type="InterPro" id="IPR016155">
    <property type="entry name" value="Mopterin_synth/thiamin_S_b"/>
</dbReference>
<evidence type="ECO:0000313" key="1">
    <source>
        <dbReference type="EMBL" id="QDS88226.1"/>
    </source>
</evidence>
<dbReference type="SUPFAM" id="SSF54285">
    <property type="entry name" value="MoaD/ThiS"/>
    <property type="match status" value="1"/>
</dbReference>
<name>A0A517M029_9BACT</name>
<dbReference type="KEGG" id="ruv:EC9_24140"/>
<dbReference type="AlphaFoldDB" id="A0A517M029"/>
<dbReference type="EMBL" id="CP036261">
    <property type="protein sequence ID" value="QDS88226.1"/>
    <property type="molecule type" value="Genomic_DNA"/>
</dbReference>
<accession>A0A517M029</accession>
<dbReference type="PANTHER" id="PTHR34472">
    <property type="entry name" value="SULFUR CARRIER PROTEIN THIS"/>
    <property type="match status" value="1"/>
</dbReference>
<dbReference type="InterPro" id="IPR010035">
    <property type="entry name" value="Thi_S"/>
</dbReference>
<gene>
    <name evidence="1" type="ORF">EC9_24140</name>
</gene>
<keyword evidence="2" id="KW-1185">Reference proteome</keyword>
<dbReference type="Pfam" id="PF02597">
    <property type="entry name" value="ThiS"/>
    <property type="match status" value="1"/>
</dbReference>
<evidence type="ECO:0000313" key="2">
    <source>
        <dbReference type="Proteomes" id="UP000319557"/>
    </source>
</evidence>
<dbReference type="PANTHER" id="PTHR34472:SF1">
    <property type="entry name" value="SULFUR CARRIER PROTEIN THIS"/>
    <property type="match status" value="1"/>
</dbReference>
<organism evidence="1 2">
    <name type="scientific">Rosistilla ulvae</name>
    <dbReference type="NCBI Taxonomy" id="1930277"/>
    <lineage>
        <taxon>Bacteria</taxon>
        <taxon>Pseudomonadati</taxon>
        <taxon>Planctomycetota</taxon>
        <taxon>Planctomycetia</taxon>
        <taxon>Pirellulales</taxon>
        <taxon>Pirellulaceae</taxon>
        <taxon>Rosistilla</taxon>
    </lineage>
</organism>
<proteinExistence type="predicted"/>